<dbReference type="EMBL" id="GFFV01002624">
    <property type="protein sequence ID" value="JAV37321.1"/>
    <property type="molecule type" value="Transcribed_RNA"/>
</dbReference>
<proteinExistence type="inferred from homology"/>
<keyword evidence="14 18" id="KW-1071">Ligand-gated ion channel</keyword>
<dbReference type="InterPro" id="IPR027309">
    <property type="entry name" value="P2X_extracellular_dom_sf"/>
</dbReference>
<organism evidence="23">
    <name type="scientific">Castor canadensis</name>
    <name type="common">American beaver</name>
    <dbReference type="NCBI Taxonomy" id="51338"/>
    <lineage>
        <taxon>Eukaryota</taxon>
        <taxon>Metazoa</taxon>
        <taxon>Chordata</taxon>
        <taxon>Craniata</taxon>
        <taxon>Vertebrata</taxon>
        <taxon>Euteleostomi</taxon>
        <taxon>Mammalia</taxon>
        <taxon>Eutheria</taxon>
        <taxon>Euarchontoglires</taxon>
        <taxon>Glires</taxon>
        <taxon>Rodentia</taxon>
        <taxon>Castorimorpha</taxon>
        <taxon>Castoridae</taxon>
        <taxon>Castor</taxon>
    </lineage>
</organism>
<evidence type="ECO:0000313" key="24">
    <source>
        <dbReference type="Ensembl" id="ENSCCNP00000007098.1"/>
    </source>
</evidence>
<reference evidence="23" key="1">
    <citation type="journal article" date="2017" name="G3 (Bethesda)">
        <title>De Novo Genome and Transcriptome Assembly of the Canadian Beaver (Castor canadensis).</title>
        <authorList>
            <person name="Lok S."/>
            <person name="Paton T.A."/>
            <person name="Wang Z."/>
            <person name="Kaur G."/>
            <person name="Walker S."/>
            <person name="Yuen R.K."/>
            <person name="Sung W.W."/>
            <person name="Whitney J."/>
            <person name="Buchanan J.A."/>
            <person name="Trost B."/>
            <person name="Singh N."/>
            <person name="Apresto B."/>
            <person name="Chen N."/>
            <person name="Coole M."/>
            <person name="Dawson T.J."/>
            <person name="Ho K.Y."/>
            <person name="Hu Z."/>
            <person name="Pullenayegum S."/>
            <person name="Samler K."/>
            <person name="Shipstone A."/>
            <person name="Tsoi F."/>
            <person name="Wang T."/>
            <person name="Pereira S.L."/>
            <person name="Rostami P."/>
            <person name="Ryan C.A."/>
            <person name="Tong A.H."/>
            <person name="Ng K."/>
            <person name="Sundaravadanam Y."/>
            <person name="Simpson J.T."/>
            <person name="Lim B.K."/>
            <person name="Engstrom M.D."/>
            <person name="Dutton C.J."/>
            <person name="Kerr K.C."/>
            <person name="Franke M."/>
            <person name="Rapley W."/>
            <person name="Wintle R.F."/>
            <person name="Scherer S.W."/>
        </authorList>
    </citation>
    <scope>NUCLEOTIDE SEQUENCE</scope>
    <source>
        <strain evidence="23">ROM106880</strain>
        <tissue evidence="23">Muscle</tissue>
    </source>
</reference>
<protein>
    <recommendedName>
        <fullName evidence="18 21">P2X purinoceptor</fullName>
    </recommendedName>
    <alternativeName>
        <fullName evidence="18">P2X purinoceptor 5</fullName>
    </alternativeName>
</protein>
<evidence type="ECO:0000256" key="18">
    <source>
        <dbReference type="PIRNR" id="PIRNR005713"/>
    </source>
</evidence>
<dbReference type="GeneID" id="109694457"/>
<evidence type="ECO:0000313" key="25">
    <source>
        <dbReference type="Proteomes" id="UP001732720"/>
    </source>
</evidence>
<evidence type="ECO:0000256" key="12">
    <source>
        <dbReference type="ARBA" id="ARBA00023170"/>
    </source>
</evidence>
<keyword evidence="25" id="KW-1185">Reference proteome</keyword>
<keyword evidence="5 21" id="KW-0812">Transmembrane</keyword>
<keyword evidence="13" id="KW-0325">Glycoprotein</keyword>
<dbReference type="PROSITE" id="PS01212">
    <property type="entry name" value="P2X_RECEPTOR"/>
    <property type="match status" value="1"/>
</dbReference>
<comment type="catalytic activity">
    <reaction evidence="16">
        <text>Na(+)(in) = Na(+)(out)</text>
        <dbReference type="Rhea" id="RHEA:34963"/>
        <dbReference type="ChEBI" id="CHEBI:29101"/>
    </reaction>
</comment>
<gene>
    <name evidence="23" type="primary">P2RX5</name>
    <name evidence="24 26" type="synonym">P2rx5</name>
</gene>
<dbReference type="GO" id="GO:0005524">
    <property type="term" value="F:ATP binding"/>
    <property type="evidence" value="ECO:0007669"/>
    <property type="project" value="UniProtKB-UniRule"/>
</dbReference>
<feature type="compositionally biased region" description="Polar residues" evidence="22">
    <location>
        <begin position="410"/>
        <end position="432"/>
    </location>
</feature>
<comment type="subcellular location">
    <subcellularLocation>
        <location evidence="1">Cell membrane</location>
        <topology evidence="1">Multi-pass membrane protein</topology>
    </subcellularLocation>
    <subcellularLocation>
        <location evidence="21">Membrane</location>
        <topology evidence="21">Multi-pass membrane protein</topology>
    </subcellularLocation>
</comment>
<dbReference type="RefSeq" id="XP_020031987.1">
    <property type="nucleotide sequence ID" value="XM_020176398.1"/>
</dbReference>
<feature type="transmembrane region" description="Helical" evidence="21">
    <location>
        <begin position="31"/>
        <end position="50"/>
    </location>
</feature>
<evidence type="ECO:0000256" key="22">
    <source>
        <dbReference type="SAM" id="MobiDB-lite"/>
    </source>
</evidence>
<dbReference type="PRINTS" id="PR01307">
    <property type="entry name" value="P2XRECEPTOR"/>
</dbReference>
<dbReference type="NCBIfam" id="TIGR00863">
    <property type="entry name" value="P2X"/>
    <property type="match status" value="1"/>
</dbReference>
<feature type="disulfide bond" evidence="20">
    <location>
        <begin position="263"/>
        <end position="272"/>
    </location>
</feature>
<evidence type="ECO:0000256" key="14">
    <source>
        <dbReference type="ARBA" id="ARBA00023286"/>
    </source>
</evidence>
<feature type="binding site" evidence="19">
    <location>
        <begin position="294"/>
        <end position="296"/>
    </location>
    <ligand>
        <name>ATP</name>
        <dbReference type="ChEBI" id="CHEBI:30616"/>
        <note>ligand shared between two neighboring subunits of the homotrimer</note>
    </ligand>
</feature>
<keyword evidence="15 21" id="KW-0407">Ion channel</keyword>
<feature type="transmembrane region" description="Helical" evidence="21">
    <location>
        <begin position="340"/>
        <end position="362"/>
    </location>
</feature>
<dbReference type="GO" id="GO:0001614">
    <property type="term" value="F:purinergic nucleotide receptor activity"/>
    <property type="evidence" value="ECO:0007669"/>
    <property type="project" value="UniProtKB-UniRule"/>
</dbReference>
<feature type="binding site" evidence="19">
    <location>
        <position position="189"/>
    </location>
    <ligand>
        <name>ATP</name>
        <dbReference type="ChEBI" id="CHEBI:30616"/>
        <note>ligand shared between two neighboring subunits of the homotrimer</note>
    </ligand>
</feature>
<keyword evidence="12 21" id="KW-0675">Receptor</keyword>
<comment type="catalytic activity">
    <reaction evidence="17">
        <text>Ca(2+)(in) = Ca(2+)(out)</text>
        <dbReference type="Rhea" id="RHEA:29671"/>
        <dbReference type="ChEBI" id="CHEBI:29108"/>
    </reaction>
</comment>
<feature type="disulfide bond" evidence="20">
    <location>
        <begin position="129"/>
        <end position="152"/>
    </location>
</feature>
<dbReference type="AlphaFoldDB" id="A0A250Y146"/>
<dbReference type="PIRSF" id="PIRSF005713">
    <property type="entry name" value="P2X_purinoceptor"/>
    <property type="match status" value="1"/>
</dbReference>
<dbReference type="CTD" id="5026"/>
<evidence type="ECO:0000256" key="17">
    <source>
        <dbReference type="ARBA" id="ARBA00036634"/>
    </source>
</evidence>
<dbReference type="GO" id="GO:0005886">
    <property type="term" value="C:plasma membrane"/>
    <property type="evidence" value="ECO:0007669"/>
    <property type="project" value="UniProtKB-SubCell"/>
</dbReference>
<comment type="function">
    <text evidence="21">Receptor for ATP that acts as a ligand-gated ion channel.</text>
</comment>
<evidence type="ECO:0000256" key="21">
    <source>
        <dbReference type="RuleBase" id="RU000681"/>
    </source>
</evidence>
<evidence type="ECO:0000256" key="6">
    <source>
        <dbReference type="ARBA" id="ARBA00022741"/>
    </source>
</evidence>
<dbReference type="FunFam" id="1.10.287.940:FF:000010">
    <property type="entry name" value="P2X receptor E"/>
    <property type="match status" value="1"/>
</dbReference>
<evidence type="ECO:0000256" key="15">
    <source>
        <dbReference type="ARBA" id="ARBA00023303"/>
    </source>
</evidence>
<keyword evidence="4" id="KW-1003">Cell membrane</keyword>
<evidence type="ECO:0000256" key="9">
    <source>
        <dbReference type="ARBA" id="ARBA00023065"/>
    </source>
</evidence>
<keyword evidence="3 18" id="KW-0813">Transport</keyword>
<keyword evidence="6 19" id="KW-0547">Nucleotide-binding</keyword>
<feature type="region of interest" description="Disordered" evidence="22">
    <location>
        <begin position="386"/>
        <end position="433"/>
    </location>
</feature>
<dbReference type="FunFam" id="2.60.490.10:FF:000001">
    <property type="entry name" value="P2X purinoceptor"/>
    <property type="match status" value="1"/>
</dbReference>
<evidence type="ECO:0000256" key="5">
    <source>
        <dbReference type="ARBA" id="ARBA00022692"/>
    </source>
</evidence>
<feature type="binding site" evidence="19">
    <location>
        <begin position="69"/>
        <end position="71"/>
    </location>
    <ligand>
        <name>ATP</name>
        <dbReference type="ChEBI" id="CHEBI:30616"/>
        <note>ligand shared between two neighboring subunits of the homotrimer</note>
    </ligand>
</feature>
<comment type="similarity">
    <text evidence="2 18 21">Belongs to the P2X receptor family.</text>
</comment>
<keyword evidence="11 20" id="KW-1015">Disulfide bond</keyword>
<evidence type="ECO:0000256" key="4">
    <source>
        <dbReference type="ARBA" id="ARBA00022475"/>
    </source>
</evidence>
<evidence type="ECO:0000256" key="19">
    <source>
        <dbReference type="PIRSR" id="PIRSR005713-1"/>
    </source>
</evidence>
<evidence type="ECO:0000313" key="26">
    <source>
        <dbReference type="RefSeq" id="XP_020031987.1"/>
    </source>
</evidence>
<name>A0A250Y146_CASCN</name>
<dbReference type="GO" id="GO:0098794">
    <property type="term" value="C:postsynapse"/>
    <property type="evidence" value="ECO:0007669"/>
    <property type="project" value="GOC"/>
</dbReference>
<dbReference type="GO" id="GO:0033198">
    <property type="term" value="P:response to ATP"/>
    <property type="evidence" value="ECO:0007669"/>
    <property type="project" value="InterPro"/>
</dbReference>
<dbReference type="InterPro" id="IPR053792">
    <property type="entry name" value="P2X_RECEPTOR_CS"/>
</dbReference>
<dbReference type="PANTHER" id="PTHR10125:SF12">
    <property type="entry name" value="P2X PURINOCEPTOR 5"/>
    <property type="match status" value="1"/>
</dbReference>
<evidence type="ECO:0000256" key="10">
    <source>
        <dbReference type="ARBA" id="ARBA00023136"/>
    </source>
</evidence>
<evidence type="ECO:0000313" key="23">
    <source>
        <dbReference type="EMBL" id="JAV37321.1"/>
    </source>
</evidence>
<dbReference type="PRINTS" id="PR01312">
    <property type="entry name" value="P2X5RECEPTOR"/>
</dbReference>
<evidence type="ECO:0000256" key="8">
    <source>
        <dbReference type="ARBA" id="ARBA00022989"/>
    </source>
</evidence>
<evidence type="ECO:0000256" key="20">
    <source>
        <dbReference type="PIRSR" id="PIRSR005713-2"/>
    </source>
</evidence>
<reference evidence="24" key="2">
    <citation type="submission" date="2023-09" db="UniProtKB">
        <authorList>
            <consortium name="Ensembl"/>
        </authorList>
    </citation>
    <scope>IDENTIFICATION</scope>
</reference>
<dbReference type="KEGG" id="ccan:109694457"/>
<sequence>MGQAGWKSLLLSLFDYKTEKYVVAKNKKVGLLYRLLQLSILLYLVVWVFLVKKSYQDTDTSLQSAVVTKVKGVAYTNTSALGERLWDVADYVIPSQGENVFFVVTNLIVTANQRQGICAEREGIPDGKCSQDNDCHAGEPVIAGHGVKTGRCLRVENSTRGTCEIFAWCPVETQSRPTEPLLREAEDFTIFIKNFIRFPKFNFSKDNVLEVSNRDFLKSCRFGPKNRYCPIFHLGSVVRWAGSSFQDIALEGGVIGIHIEWDCDLDKAASACNPHYYFNRLDNKHTKSVSSGYNFRFARYYRDAAGVEFRNLMKAYGIRFDVIVNGKAGKFSIIPTIINVGSGLALMGAGAFFCDLVLIYILKKREFYRDKKYEEVRGREDRAKVIEPGLLEDEPPGGRREEQPPAPPRSSNWQQNGPMGLQQLGSARSGLQENAKVNAEQLQTLQTVKM</sequence>
<evidence type="ECO:0000256" key="3">
    <source>
        <dbReference type="ARBA" id="ARBA00022448"/>
    </source>
</evidence>
<accession>A0A250Y146</accession>
<dbReference type="Ensembl" id="ENSCCNT00000009421.1">
    <property type="protein sequence ID" value="ENSCCNP00000007098.1"/>
    <property type="gene ID" value="ENSCCNG00000007592.1"/>
</dbReference>
<dbReference type="GO" id="GO:0004931">
    <property type="term" value="F:extracellularly ATP-gated monoatomic cation channel activity"/>
    <property type="evidence" value="ECO:0007669"/>
    <property type="project" value="UniProtKB-UniRule"/>
</dbReference>
<dbReference type="Gene3D" id="1.10.287.940">
    <property type="entry name" value="atp-gated p2x4 ion channel"/>
    <property type="match status" value="1"/>
</dbReference>
<comment type="subunit">
    <text evidence="18">Functional P2XRs are organized as homomeric and heteromeric trimers. Homotrimer. Forms heterotrimer with P2RX1.</text>
</comment>
<evidence type="ECO:0000256" key="7">
    <source>
        <dbReference type="ARBA" id="ARBA00022840"/>
    </source>
</evidence>
<evidence type="ECO:0000256" key="13">
    <source>
        <dbReference type="ARBA" id="ARBA00023180"/>
    </source>
</evidence>
<evidence type="ECO:0000256" key="1">
    <source>
        <dbReference type="ARBA" id="ARBA00004651"/>
    </source>
</evidence>
<dbReference type="Proteomes" id="UP001732720">
    <property type="component" value="Chromosome 11"/>
</dbReference>
<feature type="disulfide bond" evidence="20">
    <location>
        <begin position="118"/>
        <end position="169"/>
    </location>
</feature>
<evidence type="ECO:0000256" key="16">
    <source>
        <dbReference type="ARBA" id="ARBA00036239"/>
    </source>
</evidence>
<feature type="binding site" evidence="19">
    <location>
        <position position="314"/>
    </location>
    <ligand>
        <name>ATP</name>
        <dbReference type="ChEBI" id="CHEBI:30616"/>
        <note>ligand shared between two neighboring subunits of the homotrimer</note>
    </ligand>
</feature>
<dbReference type="GO" id="GO:0070588">
    <property type="term" value="P:calcium ion transmembrane transport"/>
    <property type="evidence" value="ECO:0007669"/>
    <property type="project" value="TreeGrafter"/>
</dbReference>
<feature type="disulfide bond" evidence="20">
    <location>
        <begin position="135"/>
        <end position="163"/>
    </location>
</feature>
<feature type="disulfide bond" evidence="20">
    <location>
        <begin position="220"/>
        <end position="229"/>
    </location>
</feature>
<dbReference type="InterPro" id="IPR059116">
    <property type="entry name" value="P2X_receptor"/>
</dbReference>
<evidence type="ECO:0000256" key="11">
    <source>
        <dbReference type="ARBA" id="ARBA00023157"/>
    </source>
</evidence>
<evidence type="ECO:0000256" key="2">
    <source>
        <dbReference type="ARBA" id="ARBA00009848"/>
    </source>
</evidence>
<keyword evidence="8 21" id="KW-1133">Transmembrane helix</keyword>
<dbReference type="PANTHER" id="PTHR10125">
    <property type="entry name" value="P2X PURINOCEPTOR"/>
    <property type="match status" value="1"/>
</dbReference>
<dbReference type="InterPro" id="IPR003048">
    <property type="entry name" value="P2X5_purnocptor"/>
</dbReference>
<keyword evidence="9 18" id="KW-0406">Ion transport</keyword>
<dbReference type="InterPro" id="IPR001429">
    <property type="entry name" value="P2X_purnocptor"/>
</dbReference>
<reference evidence="26" key="3">
    <citation type="submission" date="2025-04" db="UniProtKB">
        <authorList>
            <consortium name="RefSeq"/>
        </authorList>
    </citation>
    <scope>IDENTIFICATION</scope>
    <source>
        <tissue evidence="26">Leukocyte</tissue>
    </source>
</reference>
<keyword evidence="10 18" id="KW-0472">Membrane</keyword>
<dbReference type="Gene3D" id="2.60.490.10">
    <property type="entry name" value="atp-gated p2x4 ion channel domain"/>
    <property type="match status" value="1"/>
</dbReference>
<dbReference type="Pfam" id="PF00864">
    <property type="entry name" value="P2X_receptor"/>
    <property type="match status" value="1"/>
</dbReference>
<dbReference type="FunFam" id="1.10.287.940:FF:000005">
    <property type="entry name" value="P2X purinoceptor"/>
    <property type="match status" value="1"/>
</dbReference>
<dbReference type="OrthoDB" id="494673at2759"/>
<keyword evidence="7 19" id="KW-0067">ATP-binding</keyword>